<dbReference type="OrthoDB" id="673708at2"/>
<accession>A0A4Q1D751</accession>
<gene>
    <name evidence="2" type="ORF">ESB13_15845</name>
</gene>
<feature type="signal peptide" evidence="1">
    <location>
        <begin position="1"/>
        <end position="32"/>
    </location>
</feature>
<keyword evidence="1" id="KW-0732">Signal</keyword>
<organism evidence="2 3">
    <name type="scientific">Filimonas effusa</name>
    <dbReference type="NCBI Taxonomy" id="2508721"/>
    <lineage>
        <taxon>Bacteria</taxon>
        <taxon>Pseudomonadati</taxon>
        <taxon>Bacteroidota</taxon>
        <taxon>Chitinophagia</taxon>
        <taxon>Chitinophagales</taxon>
        <taxon>Chitinophagaceae</taxon>
        <taxon>Filimonas</taxon>
    </lineage>
</organism>
<evidence type="ECO:0000313" key="2">
    <source>
        <dbReference type="EMBL" id="RXK83561.1"/>
    </source>
</evidence>
<dbReference type="Proteomes" id="UP000290545">
    <property type="component" value="Unassembled WGS sequence"/>
</dbReference>
<feature type="chain" id="PRO_5020244988" evidence="1">
    <location>
        <begin position="33"/>
        <end position="142"/>
    </location>
</feature>
<dbReference type="AlphaFoldDB" id="A0A4Q1D751"/>
<evidence type="ECO:0000256" key="1">
    <source>
        <dbReference type="SAM" id="SignalP"/>
    </source>
</evidence>
<comment type="caution">
    <text evidence="2">The sequence shown here is derived from an EMBL/GenBank/DDBJ whole genome shotgun (WGS) entry which is preliminary data.</text>
</comment>
<reference evidence="2 3" key="1">
    <citation type="submission" date="2019-01" db="EMBL/GenBank/DDBJ databases">
        <title>Filimonas sp. strain TTM-71.</title>
        <authorList>
            <person name="Chen W.-M."/>
        </authorList>
    </citation>
    <scope>NUCLEOTIDE SEQUENCE [LARGE SCALE GENOMIC DNA]</scope>
    <source>
        <strain evidence="2 3">TTM-71</strain>
    </source>
</reference>
<sequence length="142" mass="15813">MKQIMRGTFRKALVASGLVFGALVVTPLVTKAADSGIDSVQAKEKKSYVKYLGTEDGNVWFSVNYANPTGEKFTLVVKNDSDEVLYEGVFNETQFSKKVKLLLDEQDALPTFVIRTASREFAQTFQVNSDTRLVEHVVVTKL</sequence>
<proteinExistence type="predicted"/>
<dbReference type="RefSeq" id="WP_129004613.1">
    <property type="nucleotide sequence ID" value="NZ_SDHZ01000002.1"/>
</dbReference>
<name>A0A4Q1D751_9BACT</name>
<evidence type="ECO:0000313" key="3">
    <source>
        <dbReference type="Proteomes" id="UP000290545"/>
    </source>
</evidence>
<keyword evidence="3" id="KW-1185">Reference proteome</keyword>
<protein>
    <submittedName>
        <fullName evidence="2">Uncharacterized protein</fullName>
    </submittedName>
</protein>
<dbReference type="EMBL" id="SDHZ01000002">
    <property type="protein sequence ID" value="RXK83561.1"/>
    <property type="molecule type" value="Genomic_DNA"/>
</dbReference>